<sequence>MNDNQKADSSADKVKIAEVLFTKITQNQWFSNRYPKIKQVISKKLKEFQQNPHSYAQQFAKKYQHLI</sequence>
<reference evidence="1" key="1">
    <citation type="journal article" date="2019" name="MBio">
        <title>Virus Genomes from Deep Sea Sediments Expand the Ocean Megavirome and Support Independent Origins of Viral Gigantism.</title>
        <authorList>
            <person name="Backstrom D."/>
            <person name="Yutin N."/>
            <person name="Jorgensen S.L."/>
            <person name="Dharamshi J."/>
            <person name="Homa F."/>
            <person name="Zaremba-Niedwiedzka K."/>
            <person name="Spang A."/>
            <person name="Wolf Y.I."/>
            <person name="Koonin E.V."/>
            <person name="Ettema T.J."/>
        </authorList>
    </citation>
    <scope>NUCLEOTIDE SEQUENCE</scope>
</reference>
<evidence type="ECO:0000313" key="1">
    <source>
        <dbReference type="EMBL" id="QBK84756.1"/>
    </source>
</evidence>
<name>A0A481YNT0_9VIRU</name>
<accession>A0A481YNT0</accession>
<protein>
    <submittedName>
        <fullName evidence="1">Uncharacterized protein</fullName>
    </submittedName>
</protein>
<gene>
    <name evidence="1" type="ORF">LCDPAC01_02370</name>
</gene>
<organism evidence="1">
    <name type="scientific">Pithovirus LCDPAC01</name>
    <dbReference type="NCBI Taxonomy" id="2506600"/>
    <lineage>
        <taxon>Viruses</taxon>
        <taxon>Pithoviruses</taxon>
    </lineage>
</organism>
<proteinExistence type="predicted"/>
<dbReference type="EMBL" id="MK500293">
    <property type="protein sequence ID" value="QBK84756.1"/>
    <property type="molecule type" value="Genomic_DNA"/>
</dbReference>